<protein>
    <recommendedName>
        <fullName evidence="9">Beta-apo-4'-carotenal oxygenase</fullName>
        <ecNumber evidence="8">1.2.1.82</ecNumber>
    </recommendedName>
    <alternativeName>
        <fullName evidence="10">Beta-apo-4'-carotenal dehydrogenase</fullName>
    </alternativeName>
</protein>
<dbReference type="InterPro" id="IPR016161">
    <property type="entry name" value="Ald_DH/histidinol_DH"/>
</dbReference>
<keyword evidence="4" id="KW-0808">Transferase</keyword>
<dbReference type="Gene3D" id="3.90.550.10">
    <property type="entry name" value="Spore Coat Polysaccharide Biosynthesis Protein SpsA, Chain A"/>
    <property type="match status" value="1"/>
</dbReference>
<keyword evidence="14" id="KW-1185">Reference proteome</keyword>
<keyword evidence="6" id="KW-0560">Oxidoreductase</keyword>
<keyword evidence="5" id="KW-0125">Carotenoid biosynthesis</keyword>
<keyword evidence="11" id="KW-0812">Transmembrane</keyword>
<dbReference type="Gene3D" id="3.40.605.10">
    <property type="entry name" value="Aldehyde Dehydrogenase, Chain A, domain 1"/>
    <property type="match status" value="1"/>
</dbReference>
<dbReference type="InterPro" id="IPR012394">
    <property type="entry name" value="Aldehyde_DH_NAD(P)"/>
</dbReference>
<dbReference type="GO" id="GO:0005737">
    <property type="term" value="C:cytoplasm"/>
    <property type="evidence" value="ECO:0007669"/>
    <property type="project" value="TreeGrafter"/>
</dbReference>
<dbReference type="GO" id="GO:0004029">
    <property type="term" value="F:aldehyde dehydrogenase (NAD+) activity"/>
    <property type="evidence" value="ECO:0007669"/>
    <property type="project" value="TreeGrafter"/>
</dbReference>
<evidence type="ECO:0000256" key="8">
    <source>
        <dbReference type="ARBA" id="ARBA00066967"/>
    </source>
</evidence>
<dbReference type="Gene3D" id="3.40.309.10">
    <property type="entry name" value="Aldehyde Dehydrogenase, Chain A, domain 2"/>
    <property type="match status" value="1"/>
</dbReference>
<keyword evidence="7" id="KW-0520">NAD</keyword>
<dbReference type="AlphaFoldDB" id="A0A8H7B510"/>
<feature type="domain" description="Aldehyde dehydrogenase" evidence="12">
    <location>
        <begin position="407"/>
        <end position="837"/>
    </location>
</feature>
<dbReference type="CDD" id="cd07135">
    <property type="entry name" value="ALDH_F14-YMR110C"/>
    <property type="match status" value="1"/>
</dbReference>
<dbReference type="Pfam" id="PF05637">
    <property type="entry name" value="Glyco_transf_34"/>
    <property type="match status" value="1"/>
</dbReference>
<dbReference type="GO" id="GO:0016020">
    <property type="term" value="C:membrane"/>
    <property type="evidence" value="ECO:0007669"/>
    <property type="project" value="InterPro"/>
</dbReference>
<dbReference type="InterPro" id="IPR016163">
    <property type="entry name" value="Ald_DH_C"/>
</dbReference>
<comment type="similarity">
    <text evidence="1">Belongs to the glycosyltransferase 34 family.</text>
</comment>
<dbReference type="InterPro" id="IPR015590">
    <property type="entry name" value="Aldehyde_DH_dom"/>
</dbReference>
<organism evidence="13 14">
    <name type="scientific">Alternaria burnsii</name>
    <dbReference type="NCBI Taxonomy" id="1187904"/>
    <lineage>
        <taxon>Eukaryota</taxon>
        <taxon>Fungi</taxon>
        <taxon>Dikarya</taxon>
        <taxon>Ascomycota</taxon>
        <taxon>Pezizomycotina</taxon>
        <taxon>Dothideomycetes</taxon>
        <taxon>Pleosporomycetidae</taxon>
        <taxon>Pleosporales</taxon>
        <taxon>Pleosporineae</taxon>
        <taxon>Pleosporaceae</taxon>
        <taxon>Alternaria</taxon>
        <taxon>Alternaria sect. Alternaria</taxon>
    </lineage>
</organism>
<evidence type="ECO:0000313" key="14">
    <source>
        <dbReference type="Proteomes" id="UP000596902"/>
    </source>
</evidence>
<reference evidence="13" key="2">
    <citation type="submission" date="2020-08" db="EMBL/GenBank/DDBJ databases">
        <title>Draft Genome Sequence of Cumin Blight Pathogen Alternaria burnsii.</title>
        <authorList>
            <person name="Feng Z."/>
        </authorList>
    </citation>
    <scope>NUCLEOTIDE SEQUENCE</scope>
    <source>
        <strain evidence="13">CBS107.38</strain>
    </source>
</reference>
<dbReference type="InterPro" id="IPR016162">
    <property type="entry name" value="Ald_DH_N"/>
</dbReference>
<dbReference type="GO" id="GO:0006081">
    <property type="term" value="P:aldehyde metabolic process"/>
    <property type="evidence" value="ECO:0007669"/>
    <property type="project" value="InterPro"/>
</dbReference>
<dbReference type="PANTHER" id="PTHR43570:SF11">
    <property type="entry name" value="ALDEHYDE DEHYDROGENASE"/>
    <property type="match status" value="1"/>
</dbReference>
<dbReference type="FunFam" id="3.40.605.10:FF:000004">
    <property type="entry name" value="Aldehyde dehydrogenase"/>
    <property type="match status" value="1"/>
</dbReference>
<dbReference type="PANTHER" id="PTHR43570">
    <property type="entry name" value="ALDEHYDE DEHYDROGENASE"/>
    <property type="match status" value="1"/>
</dbReference>
<dbReference type="GeneID" id="62204209"/>
<dbReference type="SUPFAM" id="SSF53720">
    <property type="entry name" value="ALDH-like"/>
    <property type="match status" value="1"/>
</dbReference>
<evidence type="ECO:0000256" key="11">
    <source>
        <dbReference type="SAM" id="Phobius"/>
    </source>
</evidence>
<name>A0A8H7B510_9PLEO</name>
<evidence type="ECO:0000256" key="3">
    <source>
        <dbReference type="ARBA" id="ARBA00022676"/>
    </source>
</evidence>
<evidence type="ECO:0000256" key="2">
    <source>
        <dbReference type="ARBA" id="ARBA00009986"/>
    </source>
</evidence>
<evidence type="ECO:0000259" key="12">
    <source>
        <dbReference type="Pfam" id="PF00171"/>
    </source>
</evidence>
<gene>
    <name evidence="13" type="ORF">GT037_005984</name>
</gene>
<evidence type="ECO:0000256" key="6">
    <source>
        <dbReference type="ARBA" id="ARBA00023002"/>
    </source>
</evidence>
<sequence length="1129" mass="128126">MPGPIMSYNKLAIVSGVFIIICILIISTTAGLHESGSKVVEKIKESAKEAANDVCNNDRPVFGKPTISDSFLRLYESIRHPIDDPSYTDASGKIHEVKEDAPWWREPLRSEILIVDIDTRVPNKKNELWNKDRLNWETMKSEGDGGMVSAAFMNHFFYAQIHGYDYRFINAHDMEGMHNTWVKPHVLDALLKKYKFVVFIDADATISHLEVPIEWLFNRWGITPETSIAMPFDTRQTLNGDEHASEDSRGKLALNTGVVIAQSLPHTFDMLDAWKECPTGVRYPDCKRWAKEWSHEQKAFSEYIRYDFNPNGTNIVEIPCNDAMGYPGLTEHTWITSKCTGQFIRHHTIDKQRTKQSTEAAMMQSLTDLLHQELHGKRDTYFVKESKESKKTRTIMAELAPLEHTPMDDIAPTCAKVRASFLSHKTKPLEYRIQQLRKLYWGFKDNEELIKEACKRDLGKPSFETYLTEISWCMNDCIWMANNVPRFAKDEKATDIPWTNMPLSPRIKKDPLGTVLIIGAYNFPIQLTLGPLIGAIAAGCTAIVKPSESAPNAAVAIEKILRESLDPDCYTCIQGAIPETTALLDQKWDKIFYTGGEVVAKIIAKKAAETLTPLTLELGGRNPAIVTKHADPKLAARRLLWAKTLNAGQVCLSQNCTFVDREIVPAFIEEMKKQLHEFYPDGARNSPDYGRIVNERQFQRMKKMLDASNGKIVIGGTMNESDLFIEPTVVQINDMNDSMVTSESFGPLLPILPVANLDEAIRIANEIHDTPLGTYAFGNKAELEQIMGQTRSGGASLNDGFFHGSIPTMPFGGVGTSGQGAYRGKASFDTFTHRRSVTTTPAWLEGLMDVRYPPYTLAKQKKFIGMNDVKPNFDRQGRALGWGAWFMGLVGLKSLAAVVGLTSINKLSAAVVVYYNYRSKSVNRTNHNFKFASQPISNFTTMTPFFLNGKSPRTMQRELLTNDYHGHEHYRQDTSMQSTSTGLGRRTRIVHPSPFRNTQDPSSYERLPSWFTSRGSIYPYIPKRLSASMSAAESAHRSLTYDFYKSHFSIYSLGSERYSNRYTTYYPNCQPEYPLVQKRKKKKKKADDAHVQQERDELVFVRTRGNRVEDRGWRKTEKEVQWLRGRRWI</sequence>
<dbReference type="EC" id="1.2.1.82" evidence="8"/>
<feature type="transmembrane region" description="Helical" evidence="11">
    <location>
        <begin position="12"/>
        <end position="32"/>
    </location>
</feature>
<dbReference type="FunFam" id="3.40.309.10:FF:000025">
    <property type="entry name" value="Aldehyde dehydrogenase"/>
    <property type="match status" value="1"/>
</dbReference>
<dbReference type="EMBL" id="JAAABM010000007">
    <property type="protein sequence ID" value="KAF7676479.1"/>
    <property type="molecule type" value="Genomic_DNA"/>
</dbReference>
<dbReference type="Pfam" id="PF00171">
    <property type="entry name" value="Aldedh"/>
    <property type="match status" value="1"/>
</dbReference>
<evidence type="ECO:0000256" key="9">
    <source>
        <dbReference type="ARBA" id="ARBA00071369"/>
    </source>
</evidence>
<keyword evidence="3" id="KW-0328">Glycosyltransferase</keyword>
<evidence type="ECO:0000256" key="7">
    <source>
        <dbReference type="ARBA" id="ARBA00023027"/>
    </source>
</evidence>
<proteinExistence type="inferred from homology"/>
<evidence type="ECO:0000313" key="13">
    <source>
        <dbReference type="EMBL" id="KAF7676479.1"/>
    </source>
</evidence>
<dbReference type="InterPro" id="IPR029044">
    <property type="entry name" value="Nucleotide-diphossugar_trans"/>
</dbReference>
<comment type="caution">
    <text evidence="13">The sequence shown here is derived from an EMBL/GenBank/DDBJ whole genome shotgun (WGS) entry which is preliminary data.</text>
</comment>
<keyword evidence="11" id="KW-1133">Transmembrane helix</keyword>
<accession>A0A8H7B510</accession>
<evidence type="ECO:0000256" key="10">
    <source>
        <dbReference type="ARBA" id="ARBA00082640"/>
    </source>
</evidence>
<evidence type="ECO:0000256" key="1">
    <source>
        <dbReference type="ARBA" id="ARBA00005664"/>
    </source>
</evidence>
<dbReference type="RefSeq" id="XP_038786720.1">
    <property type="nucleotide sequence ID" value="XM_038931031.1"/>
</dbReference>
<reference evidence="13" key="1">
    <citation type="submission" date="2020-01" db="EMBL/GenBank/DDBJ databases">
        <authorList>
            <person name="Feng Z.H.Z."/>
        </authorList>
    </citation>
    <scope>NUCLEOTIDE SEQUENCE</scope>
    <source>
        <strain evidence="13">CBS107.38</strain>
    </source>
</reference>
<keyword evidence="11" id="KW-0472">Membrane</keyword>
<comment type="similarity">
    <text evidence="2">Belongs to the aldehyde dehydrogenase family.</text>
</comment>
<evidence type="ECO:0000256" key="4">
    <source>
        <dbReference type="ARBA" id="ARBA00022679"/>
    </source>
</evidence>
<evidence type="ECO:0000256" key="5">
    <source>
        <dbReference type="ARBA" id="ARBA00022746"/>
    </source>
</evidence>
<dbReference type="GO" id="GO:0016757">
    <property type="term" value="F:glycosyltransferase activity"/>
    <property type="evidence" value="ECO:0007669"/>
    <property type="project" value="UniProtKB-KW"/>
</dbReference>
<dbReference type="Proteomes" id="UP000596902">
    <property type="component" value="Unassembled WGS sequence"/>
</dbReference>
<dbReference type="GO" id="GO:0016117">
    <property type="term" value="P:carotenoid biosynthetic process"/>
    <property type="evidence" value="ECO:0007669"/>
    <property type="project" value="UniProtKB-KW"/>
</dbReference>
<dbReference type="InterPro" id="IPR008630">
    <property type="entry name" value="Glyco_trans_34"/>
</dbReference>